<sequence>MHREAICRKIGMSSVFSKEGQLIPVTLLEMVPTQVLSTKNQDKFGYNSLVVGVGDECPARKLSKPVQGQFKEGELPLRRKIMELKWDGAKEYQRGSFVRLEELFQLGEKIKVQGISRGMGFTGAIKRWNFATSPKTHGAGYPHRFQGSLETGRGGMSPQKVWKGKKMSGHSGNAKCTIRNLKILHIDSEQNILMVEGSVPGRKKNLVRVRSLHKAKNIVPETLVGIS</sequence>
<keyword evidence="5 7" id="KW-0687">Ribonucleoprotein</keyword>
<dbReference type="Gene3D" id="3.30.160.810">
    <property type="match status" value="1"/>
</dbReference>
<dbReference type="GO" id="GO:0006412">
    <property type="term" value="P:translation"/>
    <property type="evidence" value="ECO:0007669"/>
    <property type="project" value="UniProtKB-UniRule"/>
</dbReference>
<dbReference type="SUPFAM" id="SSF50447">
    <property type="entry name" value="Translation proteins"/>
    <property type="match status" value="1"/>
</dbReference>
<dbReference type="InterPro" id="IPR019927">
    <property type="entry name" value="Ribosomal_uL3_bac/org-type"/>
</dbReference>
<feature type="region of interest" description="Disordered" evidence="8">
    <location>
        <begin position="147"/>
        <end position="169"/>
    </location>
</feature>
<evidence type="ECO:0000256" key="7">
    <source>
        <dbReference type="HAMAP-Rule" id="MF_01325"/>
    </source>
</evidence>
<dbReference type="GO" id="GO:0019843">
    <property type="term" value="F:rRNA binding"/>
    <property type="evidence" value="ECO:0007669"/>
    <property type="project" value="UniProtKB-UniRule"/>
</dbReference>
<dbReference type="PANTHER" id="PTHR11229:SF16">
    <property type="entry name" value="LARGE RIBOSOMAL SUBUNIT PROTEIN UL3C"/>
    <property type="match status" value="1"/>
</dbReference>
<dbReference type="Proteomes" id="UP000006502">
    <property type="component" value="Chromosome"/>
</dbReference>
<dbReference type="GO" id="GO:0022625">
    <property type="term" value="C:cytosolic large ribosomal subunit"/>
    <property type="evidence" value="ECO:0007669"/>
    <property type="project" value="TreeGrafter"/>
</dbReference>
<dbReference type="KEGG" id="mhl:MHLP_01670"/>
<keyword evidence="3 7" id="KW-0694">RNA-binding</keyword>
<evidence type="ECO:0000256" key="4">
    <source>
        <dbReference type="ARBA" id="ARBA00022980"/>
    </source>
</evidence>
<dbReference type="NCBIfam" id="TIGR03625">
    <property type="entry name" value="L3_bact"/>
    <property type="match status" value="1"/>
</dbReference>
<keyword evidence="2 7" id="KW-0699">rRNA-binding</keyword>
<dbReference type="EMBL" id="CP003731">
    <property type="protein sequence ID" value="AFO51914.1"/>
    <property type="molecule type" value="Genomic_DNA"/>
</dbReference>
<dbReference type="PATRIC" id="fig|1212765.3.peg.371"/>
<evidence type="ECO:0000313" key="10">
    <source>
        <dbReference type="Proteomes" id="UP000006502"/>
    </source>
</evidence>
<evidence type="ECO:0000256" key="6">
    <source>
        <dbReference type="ARBA" id="ARBA00035243"/>
    </source>
</evidence>
<keyword evidence="4 7" id="KW-0689">Ribosomal protein</keyword>
<dbReference type="Pfam" id="PF00297">
    <property type="entry name" value="Ribosomal_L3"/>
    <property type="match status" value="1"/>
</dbReference>
<dbReference type="InterPro" id="IPR000597">
    <property type="entry name" value="Ribosomal_uL3"/>
</dbReference>
<dbReference type="GO" id="GO:0003735">
    <property type="term" value="F:structural constituent of ribosome"/>
    <property type="evidence" value="ECO:0007669"/>
    <property type="project" value="UniProtKB-UniRule"/>
</dbReference>
<dbReference type="InterPro" id="IPR009000">
    <property type="entry name" value="Transl_B-barrel_sf"/>
</dbReference>
<reference evidence="10" key="2">
    <citation type="submission" date="2012-07" db="EMBL/GenBank/DDBJ databases">
        <title>Complete genome sequence of 'Candidatus Mycoplasma haemolamae'.</title>
        <authorList>
            <person name="Guimaraes A.M.S."/>
            <person name="Toth B."/>
            <person name="Santos A.P."/>
            <person name="Nascimento N.C."/>
            <person name="Sojka J.E."/>
            <person name="Messick J.B."/>
        </authorList>
    </citation>
    <scope>NUCLEOTIDE SEQUENCE [LARGE SCALE GENOMIC DNA]</scope>
    <source>
        <strain evidence="10">Purdue</strain>
    </source>
</reference>
<name>I7CJ71_MYCHA</name>
<evidence type="ECO:0000313" key="9">
    <source>
        <dbReference type="EMBL" id="AFO51914.1"/>
    </source>
</evidence>
<comment type="subunit">
    <text evidence="7">Part of the 50S ribosomal subunit. Forms a cluster with proteins L14 and L19.</text>
</comment>
<accession>I7CJ71</accession>
<gene>
    <name evidence="7 9" type="primary">rplC</name>
    <name evidence="9" type="ordered locus">MHLP_01670</name>
</gene>
<dbReference type="PANTHER" id="PTHR11229">
    <property type="entry name" value="50S RIBOSOMAL PROTEIN L3"/>
    <property type="match status" value="1"/>
</dbReference>
<dbReference type="HAMAP" id="MF_01325_B">
    <property type="entry name" value="Ribosomal_uL3_B"/>
    <property type="match status" value="1"/>
</dbReference>
<proteinExistence type="inferred from homology"/>
<protein>
    <recommendedName>
        <fullName evidence="6 7">Large ribosomal subunit protein uL3</fullName>
    </recommendedName>
</protein>
<dbReference type="STRING" id="1212765.MHLP_01670"/>
<evidence type="ECO:0000256" key="5">
    <source>
        <dbReference type="ARBA" id="ARBA00023274"/>
    </source>
</evidence>
<evidence type="ECO:0000256" key="2">
    <source>
        <dbReference type="ARBA" id="ARBA00022730"/>
    </source>
</evidence>
<organism evidence="9 10">
    <name type="scientific">Mycoplasma haematolamae (strain Purdue)</name>
    <dbReference type="NCBI Taxonomy" id="1212765"/>
    <lineage>
        <taxon>Bacteria</taxon>
        <taxon>Bacillati</taxon>
        <taxon>Mycoplasmatota</taxon>
        <taxon>Mollicutes</taxon>
        <taxon>Mycoplasmataceae</taxon>
        <taxon>Mycoplasma</taxon>
    </lineage>
</organism>
<comment type="function">
    <text evidence="7">One of the primary rRNA binding proteins, it binds directly near the 3'-end of the 23S rRNA, where it nucleates assembly of the 50S subunit.</text>
</comment>
<dbReference type="Gene3D" id="2.40.30.10">
    <property type="entry name" value="Translation factors"/>
    <property type="match status" value="1"/>
</dbReference>
<keyword evidence="10" id="KW-1185">Reference proteome</keyword>
<evidence type="ECO:0000256" key="8">
    <source>
        <dbReference type="SAM" id="MobiDB-lite"/>
    </source>
</evidence>
<evidence type="ECO:0000256" key="3">
    <source>
        <dbReference type="ARBA" id="ARBA00022884"/>
    </source>
</evidence>
<dbReference type="OrthoDB" id="9806135at2"/>
<dbReference type="FunFam" id="2.40.30.10:FF:000004">
    <property type="entry name" value="50S ribosomal protein L3"/>
    <property type="match status" value="1"/>
</dbReference>
<reference evidence="9 10" key="1">
    <citation type="journal article" date="2012" name="J. Bacteriol.">
        <title>Genome Sequence of "Candidatus Mycoplasma haemolamae" Strain Purdue, a Red Blood Cell Pathogen of Alpacas (Vicugna pacos) and Llamas (Lama glama).</title>
        <authorList>
            <person name="Guimaraes A.M."/>
            <person name="Toth B."/>
            <person name="Santos A.P."/>
            <person name="do Nascimento N.C."/>
            <person name="Kritchevsky J.E."/>
            <person name="Messick J.B."/>
        </authorList>
    </citation>
    <scope>NUCLEOTIDE SEQUENCE [LARGE SCALE GENOMIC DNA]</scope>
    <source>
        <strain evidence="9 10">Purdue</strain>
    </source>
</reference>
<comment type="similarity">
    <text evidence="1 7">Belongs to the universal ribosomal protein uL3 family.</text>
</comment>
<dbReference type="HOGENOM" id="CLU_044142_4_1_14"/>
<evidence type="ECO:0000256" key="1">
    <source>
        <dbReference type="ARBA" id="ARBA00006540"/>
    </source>
</evidence>
<dbReference type="AlphaFoldDB" id="I7CJ71"/>